<sequence>MMHRKWGIVFLGENPEKFSFKTLETSNLDVAIEEVLLEVDSEIKSLVIFIDDDGRSLDKLESLNSKSVLLFISGSEFYQLLKSSSSVAAGVVDKWTEEAHNALEKEAVNQKAVNEFKPPNELENTSDVSRCFGDESILYKILCGNYTAKDVFLILENNFSAADGSSLIESKETVSLIMIATVLLSSRVVHEVPSLRFACANFTYKLLCSQLRFLQFLSRTVFRQVIEASIFETFCRDETFLLINSTLYFLRLAKMFCSDIATRVYDRFMEILYKIPSRFWVMLNYDNLKMLAEEYGNVKVGFFFKSFIKYSYFQKVSISAEGREENIFYKCT</sequence>
<dbReference type="AlphaFoldDB" id="A0A0N5APA5"/>
<accession>A0A0N5APA5</accession>
<evidence type="ECO:0000313" key="2">
    <source>
        <dbReference type="WBParaSite" id="SMUV_0000647401-mRNA-1"/>
    </source>
</evidence>
<organism evidence="1 2">
    <name type="scientific">Syphacia muris</name>
    <dbReference type="NCBI Taxonomy" id="451379"/>
    <lineage>
        <taxon>Eukaryota</taxon>
        <taxon>Metazoa</taxon>
        <taxon>Ecdysozoa</taxon>
        <taxon>Nematoda</taxon>
        <taxon>Chromadorea</taxon>
        <taxon>Rhabditida</taxon>
        <taxon>Spirurina</taxon>
        <taxon>Oxyuridomorpha</taxon>
        <taxon>Oxyuroidea</taxon>
        <taxon>Oxyuridae</taxon>
        <taxon>Syphacia</taxon>
    </lineage>
</organism>
<evidence type="ECO:0000313" key="1">
    <source>
        <dbReference type="Proteomes" id="UP000046393"/>
    </source>
</evidence>
<keyword evidence="1" id="KW-1185">Reference proteome</keyword>
<dbReference type="Proteomes" id="UP000046393">
    <property type="component" value="Unplaced"/>
</dbReference>
<proteinExistence type="predicted"/>
<reference evidence="2" key="1">
    <citation type="submission" date="2017-02" db="UniProtKB">
        <authorList>
            <consortium name="WormBaseParasite"/>
        </authorList>
    </citation>
    <scope>IDENTIFICATION</scope>
</reference>
<dbReference type="WBParaSite" id="SMUV_0000647401-mRNA-1">
    <property type="protein sequence ID" value="SMUV_0000647401-mRNA-1"/>
    <property type="gene ID" value="SMUV_0000647401"/>
</dbReference>
<name>A0A0N5APA5_9BILA</name>
<protein>
    <submittedName>
        <fullName evidence="2">Uncharacterized protein</fullName>
    </submittedName>
</protein>